<gene>
    <name evidence="1" type="ORF">L1049_026433</name>
</gene>
<organism evidence="1 2">
    <name type="scientific">Liquidambar formosana</name>
    <name type="common">Formosan gum</name>
    <dbReference type="NCBI Taxonomy" id="63359"/>
    <lineage>
        <taxon>Eukaryota</taxon>
        <taxon>Viridiplantae</taxon>
        <taxon>Streptophyta</taxon>
        <taxon>Embryophyta</taxon>
        <taxon>Tracheophyta</taxon>
        <taxon>Spermatophyta</taxon>
        <taxon>Magnoliopsida</taxon>
        <taxon>eudicotyledons</taxon>
        <taxon>Gunneridae</taxon>
        <taxon>Pentapetalae</taxon>
        <taxon>Saxifragales</taxon>
        <taxon>Altingiaceae</taxon>
        <taxon>Liquidambar</taxon>
    </lineage>
</organism>
<protein>
    <submittedName>
        <fullName evidence="1">Uncharacterized protein</fullName>
    </submittedName>
</protein>
<sequence>MDDNIYMEPCSVSCTIANAPDPSLMDNDSAKNYDNSMDGKSWHANYILDFSDLSLGDPICDLIPIYLDVFRGDPRLLKRFLESYKLPFVRRISQHEPVESGDKFGRLSYLAMCYCILHEDNVLGAIFSIWKELRMAKSWEEVEETVWGELNNYKGFY</sequence>
<dbReference type="Proteomes" id="UP001415857">
    <property type="component" value="Unassembled WGS sequence"/>
</dbReference>
<evidence type="ECO:0000313" key="2">
    <source>
        <dbReference type="Proteomes" id="UP001415857"/>
    </source>
</evidence>
<dbReference type="AlphaFoldDB" id="A0AAP0NEV4"/>
<proteinExistence type="predicted"/>
<keyword evidence="2" id="KW-1185">Reference proteome</keyword>
<reference evidence="1 2" key="1">
    <citation type="journal article" date="2024" name="Plant J.">
        <title>Genome sequences and population genomics reveal climatic adaptation and genomic divergence between two closely related sweetgum species.</title>
        <authorList>
            <person name="Xu W.Q."/>
            <person name="Ren C.Q."/>
            <person name="Zhang X.Y."/>
            <person name="Comes H.P."/>
            <person name="Liu X.H."/>
            <person name="Li Y.G."/>
            <person name="Kettle C.J."/>
            <person name="Jalonen R."/>
            <person name="Gaisberger H."/>
            <person name="Ma Y.Z."/>
            <person name="Qiu Y.X."/>
        </authorList>
    </citation>
    <scope>NUCLEOTIDE SEQUENCE [LARGE SCALE GENOMIC DNA]</scope>
    <source>
        <strain evidence="1">Hangzhou</strain>
    </source>
</reference>
<name>A0AAP0NEV4_LIQFO</name>
<accession>A0AAP0NEV4</accession>
<comment type="caution">
    <text evidence="1">The sequence shown here is derived from an EMBL/GenBank/DDBJ whole genome shotgun (WGS) entry which is preliminary data.</text>
</comment>
<dbReference type="EMBL" id="JBBPBK010000014">
    <property type="protein sequence ID" value="KAK9270847.1"/>
    <property type="molecule type" value="Genomic_DNA"/>
</dbReference>
<evidence type="ECO:0000313" key="1">
    <source>
        <dbReference type="EMBL" id="KAK9270847.1"/>
    </source>
</evidence>